<dbReference type="EMBL" id="LT608191">
    <property type="protein sequence ID" value="SCM22406.1"/>
    <property type="molecule type" value="Genomic_DNA"/>
</dbReference>
<sequence>MVKICTFLLLFLIFSFLNLNAISGLGNADEVILDTEDLDILLKEVYPDETILHEQNEYDNYQIPSVCFDNTTDHQPRYIEDNKDYLYNQIGEISNSFSANLNKYTKFMHELYGLYNEKIDVSMDNFRHGYIFMQIHFLKHKNKDSTVKLMVDLYGSVSKIHSAGIELAQGSFEAQLNQCDLIQNTINAPITDAVFIIQDNNTSKEGQNASTEDNTILQNEDTLNKLDNLAKAHASLMKNNIDSTENFITLDKISEGIFHVNQLDDFLNKCMIPVGSNTNDAALKKHKTARDRQIYRETLFVSFKKSVVSKDIEGCKKYYSLLISNSNIGAKLMYVFVLIAAIIYIL</sequence>
<evidence type="ECO:0000313" key="3">
    <source>
        <dbReference type="EMBL" id="SCM22406.1"/>
    </source>
</evidence>
<accession>A0A1C6YGA2</accession>
<name>A0A1C6YGA2_PLACE</name>
<gene>
    <name evidence="3" type="ORF">PCHDS_000280200</name>
</gene>
<reference evidence="3 4" key="1">
    <citation type="submission" date="2016-08" db="EMBL/GenBank/DDBJ databases">
        <authorList>
            <consortium name="Pathogen Informatics"/>
        </authorList>
    </citation>
    <scope>NUCLEOTIDE SEQUENCE [LARGE SCALE GENOMIC DNA]</scope>
    <source>
        <strain evidence="3 4">DS</strain>
    </source>
</reference>
<feature type="chain" id="PRO_5008751424" description="Secreted ookinete protein 25" evidence="2">
    <location>
        <begin position="29"/>
        <end position="346"/>
    </location>
</feature>
<organism evidence="3 4">
    <name type="scientific">Plasmodium chabaudi adami</name>
    <dbReference type="NCBI Taxonomy" id="5826"/>
    <lineage>
        <taxon>Eukaryota</taxon>
        <taxon>Sar</taxon>
        <taxon>Alveolata</taxon>
        <taxon>Apicomplexa</taxon>
        <taxon>Aconoidasida</taxon>
        <taxon>Haemosporida</taxon>
        <taxon>Plasmodiidae</taxon>
        <taxon>Plasmodium</taxon>
        <taxon>Plasmodium (Vinckeia)</taxon>
    </lineage>
</organism>
<evidence type="ECO:0000313" key="4">
    <source>
        <dbReference type="Proteomes" id="UP000507536"/>
    </source>
</evidence>
<feature type="signal peptide" evidence="2">
    <location>
        <begin position="1"/>
        <end position="28"/>
    </location>
</feature>
<keyword evidence="1" id="KW-0472">Membrane</keyword>
<keyword evidence="1" id="KW-1133">Transmembrane helix</keyword>
<evidence type="ECO:0008006" key="5">
    <source>
        <dbReference type="Google" id="ProtNLM"/>
    </source>
</evidence>
<proteinExistence type="predicted"/>
<feature type="transmembrane region" description="Helical" evidence="1">
    <location>
        <begin position="328"/>
        <end position="345"/>
    </location>
</feature>
<protein>
    <recommendedName>
        <fullName evidence="5">Secreted ookinete protein 25</fullName>
    </recommendedName>
</protein>
<keyword evidence="2" id="KW-0732">Signal</keyword>
<evidence type="ECO:0000256" key="2">
    <source>
        <dbReference type="SAM" id="SignalP"/>
    </source>
</evidence>
<evidence type="ECO:0000256" key="1">
    <source>
        <dbReference type="SAM" id="Phobius"/>
    </source>
</evidence>
<dbReference type="AlphaFoldDB" id="A0A1C6YGA2"/>
<keyword evidence="1" id="KW-0812">Transmembrane</keyword>
<dbReference type="Proteomes" id="UP000507536">
    <property type="component" value="Chromosome 11"/>
</dbReference>